<evidence type="ECO:0000256" key="1">
    <source>
        <dbReference type="ARBA" id="ARBA00000185"/>
    </source>
</evidence>
<keyword evidence="7 9" id="KW-0413">Isomerase</keyword>
<organism evidence="13 14">
    <name type="scientific">Plesiocystis pacifica SIR-1</name>
    <dbReference type="NCBI Taxonomy" id="391625"/>
    <lineage>
        <taxon>Bacteria</taxon>
        <taxon>Pseudomonadati</taxon>
        <taxon>Myxococcota</taxon>
        <taxon>Polyangia</taxon>
        <taxon>Nannocystales</taxon>
        <taxon>Nannocystaceae</taxon>
        <taxon>Plesiocystis</taxon>
    </lineage>
</organism>
<dbReference type="CDD" id="cd00187">
    <property type="entry name" value="TOP4c"/>
    <property type="match status" value="1"/>
</dbReference>
<accession>A6GFQ2</accession>
<evidence type="ECO:0000256" key="4">
    <source>
        <dbReference type="ARBA" id="ARBA00022840"/>
    </source>
</evidence>
<dbReference type="InterPro" id="IPR006691">
    <property type="entry name" value="GyrA/parC_rep"/>
</dbReference>
<dbReference type="NCBIfam" id="TIGR01063">
    <property type="entry name" value="gyrA"/>
    <property type="match status" value="1"/>
</dbReference>
<comment type="caution">
    <text evidence="13">The sequence shown here is derived from an EMBL/GenBank/DDBJ whole genome shotgun (WGS) entry which is preliminary data.</text>
</comment>
<keyword evidence="5 9" id="KW-0799">Topoisomerase</keyword>
<dbReference type="SUPFAM" id="SSF101904">
    <property type="entry name" value="GyrA/ParC C-terminal domain-like"/>
    <property type="match status" value="1"/>
</dbReference>
<keyword evidence="4 9" id="KW-0067">ATP-binding</keyword>
<dbReference type="eggNOG" id="COG0188">
    <property type="taxonomic scope" value="Bacteria"/>
</dbReference>
<dbReference type="FunFam" id="2.120.10.90:FF:000005">
    <property type="entry name" value="DNA topoisomerase 4 subunit A"/>
    <property type="match status" value="1"/>
</dbReference>
<comment type="function">
    <text evidence="9">A type II topoisomerase that negatively supercoils closed circular double-stranded (ds) DNA in an ATP-dependent manner to modulate DNA topology and maintain chromosomes in an underwound state. Negative supercoiling favors strand separation, and DNA replication, transcription, recombination and repair, all of which involve strand separation. Also able to catalyze the interconversion of other topological isomers of dsDNA rings, including catenanes and knotted rings. Type II topoisomerases break and join 2 DNA strands simultaneously in an ATP-dependent manner.</text>
</comment>
<evidence type="ECO:0000256" key="11">
    <source>
        <dbReference type="SAM" id="MobiDB-lite"/>
    </source>
</evidence>
<dbReference type="InterPro" id="IPR013758">
    <property type="entry name" value="Topo_IIA_A/C_ab"/>
</dbReference>
<dbReference type="GO" id="GO:0006261">
    <property type="term" value="P:DNA-templated DNA replication"/>
    <property type="evidence" value="ECO:0007669"/>
    <property type="project" value="UniProtKB-UniRule"/>
</dbReference>
<dbReference type="InterPro" id="IPR013757">
    <property type="entry name" value="Topo_IIA_A_a_sf"/>
</dbReference>
<dbReference type="STRING" id="391625.PPSIR1_26036"/>
<keyword evidence="14" id="KW-1185">Reference proteome</keyword>
<dbReference type="GO" id="GO:0005524">
    <property type="term" value="F:ATP binding"/>
    <property type="evidence" value="ECO:0007669"/>
    <property type="project" value="UniProtKB-UniRule"/>
</dbReference>
<comment type="similarity">
    <text evidence="2 9">Belongs to the type II topoisomerase GyrA/ParC subunit family.</text>
</comment>
<dbReference type="NCBIfam" id="NF004043">
    <property type="entry name" value="PRK05560.1"/>
    <property type="match status" value="1"/>
</dbReference>
<evidence type="ECO:0000256" key="8">
    <source>
        <dbReference type="ARBA" id="ARBA00063644"/>
    </source>
</evidence>
<proteinExistence type="inferred from homology"/>
<keyword evidence="9" id="KW-0963">Cytoplasm</keyword>
<dbReference type="AlphaFoldDB" id="A6GFQ2"/>
<dbReference type="FunFam" id="3.90.199.10:FF:000001">
    <property type="entry name" value="DNA gyrase subunit A"/>
    <property type="match status" value="1"/>
</dbReference>
<dbReference type="GO" id="GO:0009330">
    <property type="term" value="C:DNA topoisomerase type II (double strand cut, ATP-hydrolyzing) complex"/>
    <property type="evidence" value="ECO:0007669"/>
    <property type="project" value="TreeGrafter"/>
</dbReference>
<dbReference type="InterPro" id="IPR002205">
    <property type="entry name" value="Topo_IIA_dom_A"/>
</dbReference>
<dbReference type="GO" id="GO:0005737">
    <property type="term" value="C:cytoplasm"/>
    <property type="evidence" value="ECO:0007669"/>
    <property type="project" value="UniProtKB-SubCell"/>
</dbReference>
<dbReference type="EMBL" id="ABCS01000096">
    <property type="protein sequence ID" value="EDM75303.1"/>
    <property type="molecule type" value="Genomic_DNA"/>
</dbReference>
<evidence type="ECO:0000256" key="2">
    <source>
        <dbReference type="ARBA" id="ARBA00008263"/>
    </source>
</evidence>
<dbReference type="Pfam" id="PF00521">
    <property type="entry name" value="DNA_topoisoIV"/>
    <property type="match status" value="1"/>
</dbReference>
<dbReference type="GO" id="GO:0034335">
    <property type="term" value="F:DNA negative supercoiling activity"/>
    <property type="evidence" value="ECO:0007669"/>
    <property type="project" value="UniProtKB-ARBA"/>
</dbReference>
<evidence type="ECO:0000256" key="7">
    <source>
        <dbReference type="ARBA" id="ARBA00023235"/>
    </source>
</evidence>
<evidence type="ECO:0000313" key="14">
    <source>
        <dbReference type="Proteomes" id="UP000005801"/>
    </source>
</evidence>
<evidence type="ECO:0000256" key="6">
    <source>
        <dbReference type="ARBA" id="ARBA00023125"/>
    </source>
</evidence>
<feature type="region of interest" description="Disordered" evidence="11">
    <location>
        <begin position="848"/>
        <end position="898"/>
    </location>
</feature>
<dbReference type="Gene3D" id="1.10.268.10">
    <property type="entry name" value="Topoisomerase, domain 3"/>
    <property type="match status" value="1"/>
</dbReference>
<evidence type="ECO:0000256" key="3">
    <source>
        <dbReference type="ARBA" id="ARBA00022741"/>
    </source>
</evidence>
<dbReference type="Gene3D" id="3.30.1360.40">
    <property type="match status" value="1"/>
</dbReference>
<feature type="active site" description="O-(5'-phospho-DNA)-tyrosine intermediate" evidence="9 10">
    <location>
        <position position="119"/>
    </location>
</feature>
<evidence type="ECO:0000256" key="9">
    <source>
        <dbReference type="HAMAP-Rule" id="MF_01897"/>
    </source>
</evidence>
<dbReference type="EC" id="5.6.2.2" evidence="9"/>
<gene>
    <name evidence="9" type="primary">gyrA</name>
    <name evidence="13" type="ORF">PPSIR1_26036</name>
</gene>
<sequence length="898" mass="99278">MAESKSTLNIEDEMRSSFLDYAMSVIISRALPDVRDGLKPVHRRILYAMHQLKNTHTQAYKKSARVVGDVIGKYHPHGDSAVYDALVRLAQDFAMRYPLVDGQGNFGSIDGDSPAAMRYTEVRMQKLASELLADLEKQTVDWVPNYDEKELEPGVLPTKVPNLLLNGAVGIAVGMATNIPPHNLTELLDASIALIDDPSIGVAELCSYVKGPDFPTGGVILGTAGIRSAYLTGRGSVKVRARCEIEEDKKGRESIIVTEIPYQVNKTRLIERIAGLVRDKKLEGISDIQDYSDRTGMRIWIQVKKDHAAQIVLNKLYKMSDLQTSFGVNMIAIVNGRPEVLNLEKCLRHFIDHRRTVVTRRCRYELAKAMARREIVEGLGVAVDSIDRVIELIRGSKDPDEAKAKLMAEPLDGFAKFLERCERPAEEIEKANQGPYRLNERQAKAILDMRLQRLTGLERDKVEGEYRELCEIIGELESILTDPDKLMAVIREELLAIRYEYGDPEGRDSGDGAEGSKGSRRTELMADELEIQPIDLVADESMVVMITAQSYVKRLPTDEYRVQNRGGVGLKSGSRRDDDDQIIELFEASAHAFVLLFTNTGRVFRKRVFEFPLGTRGQRPKALVNFLDLKEGEQILEMVAYREEEVDDDHFVVLASRQGYIKRTSLSEFQNIRSSGLIAANVVEGDMLIDAKLTNGGCDIIMASREGQAIRFDEADVRPMGRTARGVRGMGLRDGDEVVNILVLDRENEGEVGFLTVCEKGYGKRTPASEYRSQSRSGLGLKTIKVSERNGKVVGMVKVREADQLMVVTSQGKIIRTPVAGISELGRATQGVRLIRLNDEEVVVGLARVDDPSDGEEPTEGEAAALAEGEAAPAEAADGPAEDAEAESGADADGEGEQ</sequence>
<dbReference type="Gene3D" id="2.120.10.90">
    <property type="entry name" value="DNA gyrase/topoisomerase IV, subunit A, C-terminal"/>
    <property type="match status" value="1"/>
</dbReference>
<protein>
    <recommendedName>
        <fullName evidence="9">DNA gyrase subunit A</fullName>
        <ecNumber evidence="9">5.6.2.2</ecNumber>
    </recommendedName>
</protein>
<feature type="short sequence motif" description="GyrA-box" evidence="9">
    <location>
        <begin position="563"/>
        <end position="569"/>
    </location>
</feature>
<dbReference type="SUPFAM" id="SSF56719">
    <property type="entry name" value="Type II DNA topoisomerase"/>
    <property type="match status" value="1"/>
</dbReference>
<dbReference type="OrthoDB" id="9806486at2"/>
<evidence type="ECO:0000313" key="13">
    <source>
        <dbReference type="EMBL" id="EDM75303.1"/>
    </source>
</evidence>
<dbReference type="InterPro" id="IPR005743">
    <property type="entry name" value="GyrA"/>
</dbReference>
<dbReference type="PROSITE" id="PS52040">
    <property type="entry name" value="TOPO_IIA"/>
    <property type="match status" value="1"/>
</dbReference>
<feature type="compositionally biased region" description="Acidic residues" evidence="11">
    <location>
        <begin position="880"/>
        <end position="898"/>
    </location>
</feature>
<dbReference type="Pfam" id="PF03989">
    <property type="entry name" value="DNA_gyraseA_C"/>
    <property type="match status" value="6"/>
</dbReference>
<feature type="domain" description="Topo IIA-type catalytic" evidence="12">
    <location>
        <begin position="31"/>
        <end position="529"/>
    </location>
</feature>
<comment type="subunit">
    <text evidence="9">Heterotetramer, composed of two GyrA and two GyrB chains. In the heterotetramer, GyrA contains the active site tyrosine that forms a transient covalent intermediate with DNA, while GyrB binds cofactors and catalyzes ATP hydrolysis.</text>
</comment>
<evidence type="ECO:0000259" key="12">
    <source>
        <dbReference type="PROSITE" id="PS52040"/>
    </source>
</evidence>
<dbReference type="HAMAP" id="MF_01897">
    <property type="entry name" value="GyrA"/>
    <property type="match status" value="1"/>
</dbReference>
<dbReference type="GO" id="GO:0006265">
    <property type="term" value="P:DNA topological change"/>
    <property type="evidence" value="ECO:0007669"/>
    <property type="project" value="UniProtKB-UniRule"/>
</dbReference>
<dbReference type="Gene3D" id="3.90.199.10">
    <property type="entry name" value="Topoisomerase II, domain 5"/>
    <property type="match status" value="1"/>
</dbReference>
<evidence type="ECO:0000256" key="5">
    <source>
        <dbReference type="ARBA" id="ARBA00023029"/>
    </source>
</evidence>
<comment type="miscellaneous">
    <text evidence="9">Few gyrases are as efficient as E.coli at forming negative supercoils. Not all organisms have 2 type II topoisomerases; in organisms with a single type II topoisomerase this enzyme also has to decatenate newly replicated chromosomes.</text>
</comment>
<feature type="compositionally biased region" description="Low complexity" evidence="11">
    <location>
        <begin position="861"/>
        <end position="879"/>
    </location>
</feature>
<dbReference type="NCBIfam" id="NF004044">
    <property type="entry name" value="PRK05561.1"/>
    <property type="match status" value="1"/>
</dbReference>
<dbReference type="PANTHER" id="PTHR43493">
    <property type="entry name" value="DNA GYRASE/TOPOISOMERASE SUBUNIT A"/>
    <property type="match status" value="1"/>
</dbReference>
<keyword evidence="3 9" id="KW-0547">Nucleotide-binding</keyword>
<dbReference type="InterPro" id="IPR013760">
    <property type="entry name" value="Topo_IIA-like_dom_sf"/>
</dbReference>
<dbReference type="PANTHER" id="PTHR43493:SF5">
    <property type="entry name" value="DNA GYRASE SUBUNIT A, CHLOROPLASTIC_MITOCHONDRIAL"/>
    <property type="match status" value="1"/>
</dbReference>
<comment type="subcellular location">
    <subcellularLocation>
        <location evidence="9">Cytoplasm</location>
    </subcellularLocation>
</comment>
<evidence type="ECO:0000256" key="10">
    <source>
        <dbReference type="PROSITE-ProRule" id="PRU01384"/>
    </source>
</evidence>
<dbReference type="RefSeq" id="WP_006975542.1">
    <property type="nucleotide sequence ID" value="NZ_ABCS01000096.1"/>
</dbReference>
<dbReference type="InterPro" id="IPR035516">
    <property type="entry name" value="Gyrase/topoIV_suA_C"/>
</dbReference>
<dbReference type="FunFam" id="3.30.1360.40:FF:000002">
    <property type="entry name" value="DNA gyrase subunit A"/>
    <property type="match status" value="1"/>
</dbReference>
<dbReference type="GO" id="GO:0003677">
    <property type="term" value="F:DNA binding"/>
    <property type="evidence" value="ECO:0007669"/>
    <property type="project" value="UniProtKB-UniRule"/>
</dbReference>
<comment type="subunit">
    <text evidence="8">Heterotetramer composed of ParC and ParE.</text>
</comment>
<dbReference type="SMART" id="SM00434">
    <property type="entry name" value="TOP4c"/>
    <property type="match status" value="1"/>
</dbReference>
<reference evidence="13 14" key="1">
    <citation type="submission" date="2007-06" db="EMBL/GenBank/DDBJ databases">
        <authorList>
            <person name="Shimkets L."/>
            <person name="Ferriera S."/>
            <person name="Johnson J."/>
            <person name="Kravitz S."/>
            <person name="Beeson K."/>
            <person name="Sutton G."/>
            <person name="Rogers Y.-H."/>
            <person name="Friedman R."/>
            <person name="Frazier M."/>
            <person name="Venter J.C."/>
        </authorList>
    </citation>
    <scope>NUCLEOTIDE SEQUENCE [LARGE SCALE GENOMIC DNA]</scope>
    <source>
        <strain evidence="13 14">SIR-1</strain>
    </source>
</reference>
<keyword evidence="6 9" id="KW-0238">DNA-binding</keyword>
<dbReference type="InterPro" id="IPR050220">
    <property type="entry name" value="Type_II_DNA_Topoisomerases"/>
</dbReference>
<name>A6GFQ2_9BACT</name>
<dbReference type="GO" id="GO:0005694">
    <property type="term" value="C:chromosome"/>
    <property type="evidence" value="ECO:0007669"/>
    <property type="project" value="InterPro"/>
</dbReference>
<dbReference type="Proteomes" id="UP000005801">
    <property type="component" value="Unassembled WGS sequence"/>
</dbReference>
<dbReference type="FunFam" id="1.10.268.10:FF:000001">
    <property type="entry name" value="DNA gyrase subunit A"/>
    <property type="match status" value="1"/>
</dbReference>
<comment type="catalytic activity">
    <reaction evidence="1 9 10">
        <text>ATP-dependent breakage, passage and rejoining of double-stranded DNA.</text>
        <dbReference type="EC" id="5.6.2.2"/>
    </reaction>
</comment>